<organism evidence="2 3">
    <name type="scientific">Aureispira anguillae</name>
    <dbReference type="NCBI Taxonomy" id="2864201"/>
    <lineage>
        <taxon>Bacteria</taxon>
        <taxon>Pseudomonadati</taxon>
        <taxon>Bacteroidota</taxon>
        <taxon>Saprospiria</taxon>
        <taxon>Saprospirales</taxon>
        <taxon>Saprospiraceae</taxon>
        <taxon>Aureispira</taxon>
    </lineage>
</organism>
<accession>A0A916DS63</accession>
<protein>
    <submittedName>
        <fullName evidence="2">Crp/Fnr family transcriptional regulator</fullName>
    </submittedName>
</protein>
<name>A0A916DS63_9BACT</name>
<dbReference type="InterPro" id="IPR000595">
    <property type="entry name" value="cNMP-bd_dom"/>
</dbReference>
<dbReference type="KEGG" id="aup:AsAng_0030290"/>
<dbReference type="SUPFAM" id="SSF51206">
    <property type="entry name" value="cAMP-binding domain-like"/>
    <property type="match status" value="1"/>
</dbReference>
<dbReference type="SMART" id="SM00100">
    <property type="entry name" value="cNMP"/>
    <property type="match status" value="1"/>
</dbReference>
<dbReference type="AlphaFoldDB" id="A0A916DS63"/>
<dbReference type="Gene3D" id="1.10.10.10">
    <property type="entry name" value="Winged helix-like DNA-binding domain superfamily/Winged helix DNA-binding domain"/>
    <property type="match status" value="1"/>
</dbReference>
<keyword evidence="3" id="KW-1185">Reference proteome</keyword>
<dbReference type="EMBL" id="AP026867">
    <property type="protein sequence ID" value="BDS12309.1"/>
    <property type="molecule type" value="Genomic_DNA"/>
</dbReference>
<gene>
    <name evidence="2" type="ORF">AsAng_0030290</name>
</gene>
<evidence type="ECO:0000313" key="3">
    <source>
        <dbReference type="Proteomes" id="UP001060919"/>
    </source>
</evidence>
<sequence length="191" mass="22335">MIEQFILRIKEYISVQEEEVAYLRNRLVIKRYKKDEIIFSEGEVARTIYFVLDGCVRLFYNVKGNYKTAFFYTEGKFICAGESYNLGTPARENYQAIEDTVLVHFDKKMNEELVHQFPVFGDLALIVTEQELIAYQKILASFITKSPEERYLELLAENGALFLRVQQQYIASYLGVTPETLSRIKKRIAQK</sequence>
<dbReference type="PROSITE" id="PS50042">
    <property type="entry name" value="CNMP_BINDING_3"/>
    <property type="match status" value="1"/>
</dbReference>
<reference evidence="2" key="1">
    <citation type="submission" date="2022-09" db="EMBL/GenBank/DDBJ databases">
        <title>Aureispira anguillicida sp. nov., isolated from Leptocephalus of Japanese eel Anguilla japonica.</title>
        <authorList>
            <person name="Yuasa K."/>
            <person name="Mekata T."/>
            <person name="Ikunari K."/>
        </authorList>
    </citation>
    <scope>NUCLEOTIDE SEQUENCE</scope>
    <source>
        <strain evidence="2">EL160426</strain>
    </source>
</reference>
<dbReference type="Proteomes" id="UP001060919">
    <property type="component" value="Chromosome"/>
</dbReference>
<proteinExistence type="predicted"/>
<evidence type="ECO:0000313" key="2">
    <source>
        <dbReference type="EMBL" id="BDS12309.1"/>
    </source>
</evidence>
<dbReference type="InterPro" id="IPR014710">
    <property type="entry name" value="RmlC-like_jellyroll"/>
</dbReference>
<dbReference type="Pfam" id="PF00027">
    <property type="entry name" value="cNMP_binding"/>
    <property type="match status" value="1"/>
</dbReference>
<dbReference type="CDD" id="cd00038">
    <property type="entry name" value="CAP_ED"/>
    <property type="match status" value="1"/>
</dbReference>
<dbReference type="RefSeq" id="WP_264793402.1">
    <property type="nucleotide sequence ID" value="NZ_AP026867.1"/>
</dbReference>
<dbReference type="InterPro" id="IPR036388">
    <property type="entry name" value="WH-like_DNA-bd_sf"/>
</dbReference>
<dbReference type="Gene3D" id="2.60.120.10">
    <property type="entry name" value="Jelly Rolls"/>
    <property type="match status" value="1"/>
</dbReference>
<evidence type="ECO:0000259" key="1">
    <source>
        <dbReference type="PROSITE" id="PS50042"/>
    </source>
</evidence>
<dbReference type="InterPro" id="IPR018490">
    <property type="entry name" value="cNMP-bd_dom_sf"/>
</dbReference>
<feature type="domain" description="Cyclic nucleotide-binding" evidence="1">
    <location>
        <begin position="11"/>
        <end position="114"/>
    </location>
</feature>